<dbReference type="RefSeq" id="WP_134425344.1">
    <property type="nucleotide sequence ID" value="NZ_SOHA01000039.1"/>
</dbReference>
<organism evidence="2 3">
    <name type="scientific">Cryobacterium cryoconiti</name>
    <dbReference type="NCBI Taxonomy" id="1259239"/>
    <lineage>
        <taxon>Bacteria</taxon>
        <taxon>Bacillati</taxon>
        <taxon>Actinomycetota</taxon>
        <taxon>Actinomycetes</taxon>
        <taxon>Micrococcales</taxon>
        <taxon>Microbacteriaceae</taxon>
        <taxon>Cryobacterium</taxon>
    </lineage>
</organism>
<evidence type="ECO:0000313" key="2">
    <source>
        <dbReference type="EMBL" id="TFD27474.1"/>
    </source>
</evidence>
<evidence type="ECO:0000259" key="1">
    <source>
        <dbReference type="PROSITE" id="PS50943"/>
    </source>
</evidence>
<dbReference type="CDD" id="cd00093">
    <property type="entry name" value="HTH_XRE"/>
    <property type="match status" value="1"/>
</dbReference>
<dbReference type="Gene3D" id="1.10.260.40">
    <property type="entry name" value="lambda repressor-like DNA-binding domains"/>
    <property type="match status" value="1"/>
</dbReference>
<dbReference type="AlphaFoldDB" id="A0A4Y8JS26"/>
<sequence>MDDYGQRFNEAVAAQLRAERAAKGMTIDQLVAVSGISKSQVLRLVHGKRDIDMRDIASLTQALGLDPVTLISRAQARMAD</sequence>
<name>A0A4Y8JS26_9MICO</name>
<accession>A0A4Y8JS26</accession>
<dbReference type="SUPFAM" id="SSF47413">
    <property type="entry name" value="lambda repressor-like DNA-binding domains"/>
    <property type="match status" value="1"/>
</dbReference>
<feature type="domain" description="HTH cro/C1-type" evidence="1">
    <location>
        <begin position="16"/>
        <end position="70"/>
    </location>
</feature>
<dbReference type="Pfam" id="PF13560">
    <property type="entry name" value="HTH_31"/>
    <property type="match status" value="1"/>
</dbReference>
<dbReference type="GO" id="GO:0003677">
    <property type="term" value="F:DNA binding"/>
    <property type="evidence" value="ECO:0007669"/>
    <property type="project" value="InterPro"/>
</dbReference>
<reference evidence="2 3" key="1">
    <citation type="submission" date="2019-03" db="EMBL/GenBank/DDBJ databases">
        <title>Genomics of glacier-inhabiting Cryobacterium strains.</title>
        <authorList>
            <person name="Liu Q."/>
            <person name="Xin Y.-H."/>
        </authorList>
    </citation>
    <scope>NUCLEOTIDE SEQUENCE [LARGE SCALE GENOMIC DNA]</scope>
    <source>
        <strain evidence="2 3">TMT1-51</strain>
    </source>
</reference>
<comment type="caution">
    <text evidence="2">The sequence shown here is derived from an EMBL/GenBank/DDBJ whole genome shotgun (WGS) entry which is preliminary data.</text>
</comment>
<keyword evidence="3" id="KW-1185">Reference proteome</keyword>
<protein>
    <submittedName>
        <fullName evidence="2">XRE family transcriptional regulator</fullName>
    </submittedName>
</protein>
<dbReference type="InterPro" id="IPR010982">
    <property type="entry name" value="Lambda_DNA-bd_dom_sf"/>
</dbReference>
<proteinExistence type="predicted"/>
<dbReference type="SMART" id="SM00530">
    <property type="entry name" value="HTH_XRE"/>
    <property type="match status" value="1"/>
</dbReference>
<dbReference type="PROSITE" id="PS50943">
    <property type="entry name" value="HTH_CROC1"/>
    <property type="match status" value="1"/>
</dbReference>
<dbReference type="Proteomes" id="UP000297472">
    <property type="component" value="Unassembled WGS sequence"/>
</dbReference>
<dbReference type="EMBL" id="SOHA01000039">
    <property type="protein sequence ID" value="TFD27474.1"/>
    <property type="molecule type" value="Genomic_DNA"/>
</dbReference>
<gene>
    <name evidence="2" type="ORF">E3T49_13095</name>
</gene>
<evidence type="ECO:0000313" key="3">
    <source>
        <dbReference type="Proteomes" id="UP000297472"/>
    </source>
</evidence>
<dbReference type="InterPro" id="IPR001387">
    <property type="entry name" value="Cro/C1-type_HTH"/>
</dbReference>